<dbReference type="InterPro" id="IPR012495">
    <property type="entry name" value="TadE-like_dom"/>
</dbReference>
<organism evidence="3">
    <name type="scientific">freshwater metagenome</name>
    <dbReference type="NCBI Taxonomy" id="449393"/>
    <lineage>
        <taxon>unclassified sequences</taxon>
        <taxon>metagenomes</taxon>
        <taxon>ecological metagenomes</taxon>
    </lineage>
</organism>
<protein>
    <submittedName>
        <fullName evidence="3">Unannotated protein</fullName>
    </submittedName>
</protein>
<keyword evidence="1" id="KW-0472">Membrane</keyword>
<evidence type="ECO:0000256" key="1">
    <source>
        <dbReference type="SAM" id="Phobius"/>
    </source>
</evidence>
<proteinExistence type="predicted"/>
<evidence type="ECO:0000259" key="2">
    <source>
        <dbReference type="Pfam" id="PF07811"/>
    </source>
</evidence>
<accession>A0A6J6UDB6</accession>
<reference evidence="3" key="1">
    <citation type="submission" date="2020-05" db="EMBL/GenBank/DDBJ databases">
        <authorList>
            <person name="Chiriac C."/>
            <person name="Salcher M."/>
            <person name="Ghai R."/>
            <person name="Kavagutti S V."/>
        </authorList>
    </citation>
    <scope>NUCLEOTIDE SEQUENCE</scope>
</reference>
<evidence type="ECO:0000313" key="4">
    <source>
        <dbReference type="EMBL" id="CAB4835138.1"/>
    </source>
</evidence>
<gene>
    <name evidence="3" type="ORF">UFOPK2754_02194</name>
    <name evidence="4" type="ORF">UFOPK3139_02324</name>
    <name evidence="5" type="ORF">UFOPK3543_01840</name>
</gene>
<dbReference type="EMBL" id="CAEZYR010000091">
    <property type="protein sequence ID" value="CAB4757556.1"/>
    <property type="molecule type" value="Genomic_DNA"/>
</dbReference>
<dbReference type="Pfam" id="PF07811">
    <property type="entry name" value="TadE"/>
    <property type="match status" value="1"/>
</dbReference>
<dbReference type="EMBL" id="CAFABA010000114">
    <property type="protein sequence ID" value="CAB4835138.1"/>
    <property type="molecule type" value="Genomic_DNA"/>
</dbReference>
<name>A0A6J6UDB6_9ZZZZ</name>
<keyword evidence="1" id="KW-1133">Transmembrane helix</keyword>
<sequence length="210" mass="22482">MNRTPTTAHSTRRSAPFARGRRRRDAGVVLVEFALVVNMLLGMGLGIYEFGFAWRTSAAVTSGARSAARTGSSLATDDSADYQALSSIRADLQASGLLDNLLLVVVYKSTTADGAVPASCKTNLSTSALCDIYTGAQVRAMVESDFSTTTGCMSGMIVANYCPDVRNSIMATADYLGVWVEVRHDYQTGMFGSGIEIKRNAVMRIEPRVA</sequence>
<feature type="transmembrane region" description="Helical" evidence="1">
    <location>
        <begin position="26"/>
        <end position="48"/>
    </location>
</feature>
<feature type="domain" description="TadE-like" evidence="2">
    <location>
        <begin position="27"/>
        <end position="69"/>
    </location>
</feature>
<keyword evidence="1" id="KW-0812">Transmembrane</keyword>
<dbReference type="EMBL" id="CAFBMH010000072">
    <property type="protein sequence ID" value="CAB4916393.1"/>
    <property type="molecule type" value="Genomic_DNA"/>
</dbReference>
<evidence type="ECO:0000313" key="5">
    <source>
        <dbReference type="EMBL" id="CAB4916393.1"/>
    </source>
</evidence>
<dbReference type="AlphaFoldDB" id="A0A6J6UDB6"/>
<evidence type="ECO:0000313" key="3">
    <source>
        <dbReference type="EMBL" id="CAB4757556.1"/>
    </source>
</evidence>